<dbReference type="Proteomes" id="UP000241818">
    <property type="component" value="Unassembled WGS sequence"/>
</dbReference>
<protein>
    <submittedName>
        <fullName evidence="3">Uncharacterized protein</fullName>
    </submittedName>
</protein>
<keyword evidence="4" id="KW-1185">Reference proteome</keyword>
<sequence length="124" mass="14200">MCQLLSSHPRVSQSSRHPPSHPIHLSTYVPPSSFPEVWSSFYSISISISPTVKRKKKKCAILSYPLPSSPPHNTIYHIYSPILVFDHCFQILPSFQHLSYACVLYSYSYLCLCILGCVWIAFFF</sequence>
<reference evidence="3 4" key="1">
    <citation type="journal article" date="2018" name="New Phytol.">
        <title>Comparative genomics and transcriptomics depict ericoid mycorrhizal fungi as versatile saprotrophs and plant mutualists.</title>
        <authorList>
            <person name="Martino E."/>
            <person name="Morin E."/>
            <person name="Grelet G.A."/>
            <person name="Kuo A."/>
            <person name="Kohler A."/>
            <person name="Daghino S."/>
            <person name="Barry K.W."/>
            <person name="Cichocki N."/>
            <person name="Clum A."/>
            <person name="Dockter R.B."/>
            <person name="Hainaut M."/>
            <person name="Kuo R.C."/>
            <person name="LaButti K."/>
            <person name="Lindahl B.D."/>
            <person name="Lindquist E.A."/>
            <person name="Lipzen A."/>
            <person name="Khouja H.R."/>
            <person name="Magnuson J."/>
            <person name="Murat C."/>
            <person name="Ohm R.A."/>
            <person name="Singer S.W."/>
            <person name="Spatafora J.W."/>
            <person name="Wang M."/>
            <person name="Veneault-Fourrey C."/>
            <person name="Henrissat B."/>
            <person name="Grigoriev I.V."/>
            <person name="Martin F.M."/>
            <person name="Perotto S."/>
        </authorList>
    </citation>
    <scope>NUCLEOTIDE SEQUENCE [LARGE SCALE GENOMIC DNA]</scope>
    <source>
        <strain evidence="3 4">ATCC 22711</strain>
    </source>
</reference>
<evidence type="ECO:0000313" key="4">
    <source>
        <dbReference type="Proteomes" id="UP000241818"/>
    </source>
</evidence>
<evidence type="ECO:0000256" key="1">
    <source>
        <dbReference type="SAM" id="MobiDB-lite"/>
    </source>
</evidence>
<evidence type="ECO:0000256" key="2">
    <source>
        <dbReference type="SAM" id="Phobius"/>
    </source>
</evidence>
<keyword evidence="2" id="KW-0472">Membrane</keyword>
<dbReference type="AlphaFoldDB" id="A0A2T3AVG1"/>
<keyword evidence="2" id="KW-1133">Transmembrane helix</keyword>
<dbReference type="GeneID" id="36571741"/>
<dbReference type="EMBL" id="KZ679015">
    <property type="protein sequence ID" value="PSS12659.1"/>
    <property type="molecule type" value="Genomic_DNA"/>
</dbReference>
<keyword evidence="2" id="KW-0812">Transmembrane</keyword>
<evidence type="ECO:0000313" key="3">
    <source>
        <dbReference type="EMBL" id="PSS12659.1"/>
    </source>
</evidence>
<gene>
    <name evidence="3" type="ORF">M430DRAFT_173729</name>
</gene>
<feature type="transmembrane region" description="Helical" evidence="2">
    <location>
        <begin position="98"/>
        <end position="122"/>
    </location>
</feature>
<dbReference type="RefSeq" id="XP_024718657.1">
    <property type="nucleotide sequence ID" value="XM_024863660.1"/>
</dbReference>
<accession>A0A2T3AVG1</accession>
<proteinExistence type="predicted"/>
<feature type="compositionally biased region" description="Polar residues" evidence="1">
    <location>
        <begin position="1"/>
        <end position="17"/>
    </location>
</feature>
<feature type="region of interest" description="Disordered" evidence="1">
    <location>
        <begin position="1"/>
        <end position="20"/>
    </location>
</feature>
<organism evidence="3 4">
    <name type="scientific">Amorphotheca resinae ATCC 22711</name>
    <dbReference type="NCBI Taxonomy" id="857342"/>
    <lineage>
        <taxon>Eukaryota</taxon>
        <taxon>Fungi</taxon>
        <taxon>Dikarya</taxon>
        <taxon>Ascomycota</taxon>
        <taxon>Pezizomycotina</taxon>
        <taxon>Leotiomycetes</taxon>
        <taxon>Helotiales</taxon>
        <taxon>Amorphothecaceae</taxon>
        <taxon>Amorphotheca</taxon>
    </lineage>
</organism>
<name>A0A2T3AVG1_AMORE</name>
<dbReference type="InParanoid" id="A0A2T3AVG1"/>